<keyword evidence="3" id="KW-1185">Reference proteome</keyword>
<evidence type="ECO:0000259" key="1">
    <source>
        <dbReference type="Pfam" id="PF20352"/>
    </source>
</evidence>
<dbReference type="OrthoDB" id="7851356at2"/>
<evidence type="ECO:0000313" key="3">
    <source>
        <dbReference type="Proteomes" id="UP000194137"/>
    </source>
</evidence>
<sequence length="155" mass="17255">MDSLLAMIALWLSFNFGLPAISEPPKVEVVSAQEILFKRYRAFTPQAQQALLATVGGNDTNGKSRKAVAIYDEPTGTIFLTEGWNSKNPADLSVLVHEMVHHVQREGGLRYECPAAREELAYAAQDKWLNMFGRNLFDDFDLDAFTLRVSTSCGL</sequence>
<organism evidence="2 3">
    <name type="scientific">Pseudorhodoplanes sinuspersici</name>
    <dbReference type="NCBI Taxonomy" id="1235591"/>
    <lineage>
        <taxon>Bacteria</taxon>
        <taxon>Pseudomonadati</taxon>
        <taxon>Pseudomonadota</taxon>
        <taxon>Alphaproteobacteria</taxon>
        <taxon>Hyphomicrobiales</taxon>
        <taxon>Pseudorhodoplanes</taxon>
    </lineage>
</organism>
<dbReference type="AlphaFoldDB" id="A0A1W6ZS09"/>
<reference evidence="2 3" key="1">
    <citation type="submission" date="2017-05" db="EMBL/GenBank/DDBJ databases">
        <title>Full genome sequence of Pseudorhodoplanes sinuspersici.</title>
        <authorList>
            <person name="Dastgheib S.M.M."/>
            <person name="Shavandi M."/>
            <person name="Tirandaz H."/>
        </authorList>
    </citation>
    <scope>NUCLEOTIDE SEQUENCE [LARGE SCALE GENOMIC DNA]</scope>
    <source>
        <strain evidence="2 3">RIPI110</strain>
    </source>
</reference>
<dbReference type="RefSeq" id="WP_086088466.1">
    <property type="nucleotide sequence ID" value="NZ_CP021112.1"/>
</dbReference>
<dbReference type="STRING" id="1235591.CAK95_13985"/>
<name>A0A1W6ZS09_9HYPH</name>
<dbReference type="Pfam" id="PF20352">
    <property type="entry name" value="DUF6647"/>
    <property type="match status" value="1"/>
</dbReference>
<gene>
    <name evidence="2" type="ORF">CAK95_13985</name>
</gene>
<feature type="domain" description="DUF6647" evidence="1">
    <location>
        <begin position="52"/>
        <end position="133"/>
    </location>
</feature>
<dbReference type="EMBL" id="CP021112">
    <property type="protein sequence ID" value="ARQ00068.1"/>
    <property type="molecule type" value="Genomic_DNA"/>
</dbReference>
<accession>A0A1W6ZS09</accession>
<dbReference type="Proteomes" id="UP000194137">
    <property type="component" value="Chromosome"/>
</dbReference>
<evidence type="ECO:0000313" key="2">
    <source>
        <dbReference type="EMBL" id="ARQ00068.1"/>
    </source>
</evidence>
<dbReference type="KEGG" id="psin:CAK95_13985"/>
<proteinExistence type="predicted"/>
<protein>
    <recommendedName>
        <fullName evidence="1">DUF6647 domain-containing protein</fullName>
    </recommendedName>
</protein>
<dbReference type="InterPro" id="IPR046589">
    <property type="entry name" value="DUF6647"/>
</dbReference>